<dbReference type="AlphaFoldDB" id="A0AAN7D0Q2"/>
<feature type="domain" description="Mediator complex subunit Med16 N-terminal" evidence="11">
    <location>
        <begin position="217"/>
        <end position="536"/>
    </location>
</feature>
<evidence type="ECO:0000259" key="12">
    <source>
        <dbReference type="Pfam" id="PF20719"/>
    </source>
</evidence>
<comment type="subcellular location">
    <subcellularLocation>
        <location evidence="1 9">Nucleus</location>
    </subcellularLocation>
</comment>
<dbReference type="PANTHER" id="PTHR13224">
    <property type="entry name" value="THYROID HORMONE RECEPTOR-ASSOCIATED PROTEIN-RELATED"/>
    <property type="match status" value="1"/>
</dbReference>
<evidence type="ECO:0000313" key="14">
    <source>
        <dbReference type="Proteomes" id="UP001303647"/>
    </source>
</evidence>
<proteinExistence type="inferred from homology"/>
<comment type="subunit">
    <text evidence="9">Component of the Mediator complex.</text>
</comment>
<keyword evidence="4 9" id="KW-0805">Transcription regulation</keyword>
<feature type="compositionally biased region" description="Gly residues" evidence="10">
    <location>
        <begin position="991"/>
        <end position="1005"/>
    </location>
</feature>
<comment type="caution">
    <text evidence="13">The sequence shown here is derived from an EMBL/GenBank/DDBJ whole genome shotgun (WGS) entry which is preliminary data.</text>
</comment>
<reference evidence="13" key="2">
    <citation type="submission" date="2023-05" db="EMBL/GenBank/DDBJ databases">
        <authorList>
            <consortium name="Lawrence Berkeley National Laboratory"/>
            <person name="Steindorff A."/>
            <person name="Hensen N."/>
            <person name="Bonometti L."/>
            <person name="Westerberg I."/>
            <person name="Brannstrom I.O."/>
            <person name="Guillou S."/>
            <person name="Cros-Aarteil S."/>
            <person name="Calhoun S."/>
            <person name="Haridas S."/>
            <person name="Kuo A."/>
            <person name="Mondo S."/>
            <person name="Pangilinan J."/>
            <person name="Riley R."/>
            <person name="Labutti K."/>
            <person name="Andreopoulos B."/>
            <person name="Lipzen A."/>
            <person name="Chen C."/>
            <person name="Yanf M."/>
            <person name="Daum C."/>
            <person name="Ng V."/>
            <person name="Clum A."/>
            <person name="Ohm R."/>
            <person name="Martin F."/>
            <person name="Silar P."/>
            <person name="Natvig D."/>
            <person name="Lalanne C."/>
            <person name="Gautier V."/>
            <person name="Ament-Velasquez S.L."/>
            <person name="Kruys A."/>
            <person name="Hutchinson M.I."/>
            <person name="Powell A.J."/>
            <person name="Barry K."/>
            <person name="Miller A.N."/>
            <person name="Grigoriev I.V."/>
            <person name="Debuchy R."/>
            <person name="Gladieux P."/>
            <person name="Thoren M.H."/>
            <person name="Johannesson H."/>
        </authorList>
    </citation>
    <scope>NUCLEOTIDE SEQUENCE</scope>
    <source>
        <strain evidence="13">CBS 359.72</strain>
    </source>
</reference>
<dbReference type="Proteomes" id="UP001303647">
    <property type="component" value="Unassembled WGS sequence"/>
</dbReference>
<dbReference type="InterPro" id="IPR021665">
    <property type="entry name" value="Mediator_Med16_N"/>
</dbReference>
<feature type="compositionally biased region" description="Pro residues" evidence="10">
    <location>
        <begin position="148"/>
        <end position="159"/>
    </location>
</feature>
<dbReference type="InterPro" id="IPR036322">
    <property type="entry name" value="WD40_repeat_dom_sf"/>
</dbReference>
<reference evidence="13" key="1">
    <citation type="journal article" date="2023" name="Mol. Phylogenet. Evol.">
        <title>Genome-scale phylogeny and comparative genomics of the fungal order Sordariales.</title>
        <authorList>
            <person name="Hensen N."/>
            <person name="Bonometti L."/>
            <person name="Westerberg I."/>
            <person name="Brannstrom I.O."/>
            <person name="Guillou S."/>
            <person name="Cros-Aarteil S."/>
            <person name="Calhoun S."/>
            <person name="Haridas S."/>
            <person name="Kuo A."/>
            <person name="Mondo S."/>
            <person name="Pangilinan J."/>
            <person name="Riley R."/>
            <person name="LaButti K."/>
            <person name="Andreopoulos B."/>
            <person name="Lipzen A."/>
            <person name="Chen C."/>
            <person name="Yan M."/>
            <person name="Daum C."/>
            <person name="Ng V."/>
            <person name="Clum A."/>
            <person name="Steindorff A."/>
            <person name="Ohm R.A."/>
            <person name="Martin F."/>
            <person name="Silar P."/>
            <person name="Natvig D.O."/>
            <person name="Lalanne C."/>
            <person name="Gautier V."/>
            <person name="Ament-Velasquez S.L."/>
            <person name="Kruys A."/>
            <person name="Hutchinson M.I."/>
            <person name="Powell A.J."/>
            <person name="Barry K."/>
            <person name="Miller A.N."/>
            <person name="Grigoriev I.V."/>
            <person name="Debuchy R."/>
            <person name="Gladieux P."/>
            <person name="Hiltunen Thoren M."/>
            <person name="Johannesson H."/>
        </authorList>
    </citation>
    <scope>NUCLEOTIDE SEQUENCE</scope>
    <source>
        <strain evidence="13">CBS 359.72</strain>
    </source>
</reference>
<dbReference type="Pfam" id="PF20719">
    <property type="entry name" value="Med16_C"/>
    <property type="match status" value="1"/>
</dbReference>
<protein>
    <recommendedName>
        <fullName evidence="3 9">Mediator of RNA polymerase II transcription subunit 16</fullName>
    </recommendedName>
    <alternativeName>
        <fullName evidence="8 9">Mediator complex subunit 16</fullName>
    </alternativeName>
</protein>
<keyword evidence="14" id="KW-1185">Reference proteome</keyword>
<evidence type="ECO:0000256" key="5">
    <source>
        <dbReference type="ARBA" id="ARBA00023159"/>
    </source>
</evidence>
<organism evidence="13 14">
    <name type="scientific">Corynascus novoguineensis</name>
    <dbReference type="NCBI Taxonomy" id="1126955"/>
    <lineage>
        <taxon>Eukaryota</taxon>
        <taxon>Fungi</taxon>
        <taxon>Dikarya</taxon>
        <taxon>Ascomycota</taxon>
        <taxon>Pezizomycotina</taxon>
        <taxon>Sordariomycetes</taxon>
        <taxon>Sordariomycetidae</taxon>
        <taxon>Sordariales</taxon>
        <taxon>Chaetomiaceae</taxon>
        <taxon>Corynascus</taxon>
    </lineage>
</organism>
<evidence type="ECO:0000256" key="7">
    <source>
        <dbReference type="ARBA" id="ARBA00023242"/>
    </source>
</evidence>
<keyword evidence="7 9" id="KW-0539">Nucleus</keyword>
<name>A0AAN7D0Q2_9PEZI</name>
<comment type="similarity">
    <text evidence="2 9">Belongs to the Mediator complex subunit 16 family.</text>
</comment>
<evidence type="ECO:0000256" key="1">
    <source>
        <dbReference type="ARBA" id="ARBA00004123"/>
    </source>
</evidence>
<dbReference type="Pfam" id="PF11635">
    <property type="entry name" value="Med16_N"/>
    <property type="match status" value="1"/>
</dbReference>
<dbReference type="SUPFAM" id="SSF50978">
    <property type="entry name" value="WD40 repeat-like"/>
    <property type="match status" value="1"/>
</dbReference>
<evidence type="ECO:0000256" key="9">
    <source>
        <dbReference type="RuleBase" id="RU364149"/>
    </source>
</evidence>
<evidence type="ECO:0000256" key="10">
    <source>
        <dbReference type="SAM" id="MobiDB-lite"/>
    </source>
</evidence>
<dbReference type="GO" id="GO:0045893">
    <property type="term" value="P:positive regulation of DNA-templated transcription"/>
    <property type="evidence" value="ECO:0007669"/>
    <property type="project" value="TreeGrafter"/>
</dbReference>
<evidence type="ECO:0000256" key="3">
    <source>
        <dbReference type="ARBA" id="ARBA00019614"/>
    </source>
</evidence>
<dbReference type="InterPro" id="IPR048338">
    <property type="entry name" value="Mediator_Med16"/>
</dbReference>
<dbReference type="InterPro" id="IPR048339">
    <property type="entry name" value="Mediator_Med16_C"/>
</dbReference>
<keyword evidence="5 9" id="KW-0010">Activator</keyword>
<accession>A0AAN7D0Q2</accession>
<feature type="region of interest" description="Disordered" evidence="10">
    <location>
        <begin position="985"/>
        <end position="1009"/>
    </location>
</feature>
<gene>
    <name evidence="9" type="primary">MED16</name>
    <name evidence="13" type="ORF">C7999DRAFT_28651</name>
</gene>
<dbReference type="EMBL" id="MU857610">
    <property type="protein sequence ID" value="KAK4250822.1"/>
    <property type="molecule type" value="Genomic_DNA"/>
</dbReference>
<dbReference type="GO" id="GO:0016592">
    <property type="term" value="C:mediator complex"/>
    <property type="evidence" value="ECO:0007669"/>
    <property type="project" value="InterPro"/>
</dbReference>
<evidence type="ECO:0000256" key="2">
    <source>
        <dbReference type="ARBA" id="ARBA00006543"/>
    </source>
</evidence>
<evidence type="ECO:0000256" key="6">
    <source>
        <dbReference type="ARBA" id="ARBA00023163"/>
    </source>
</evidence>
<feature type="region of interest" description="Disordered" evidence="10">
    <location>
        <begin position="141"/>
        <end position="160"/>
    </location>
</feature>
<keyword evidence="6 9" id="KW-0804">Transcription</keyword>
<dbReference type="PANTHER" id="PTHR13224:SF6">
    <property type="entry name" value="MEDIATOR OF RNA POLYMERASE II TRANSCRIPTION SUBUNIT 16"/>
    <property type="match status" value="1"/>
</dbReference>
<evidence type="ECO:0000313" key="13">
    <source>
        <dbReference type="EMBL" id="KAK4250822.1"/>
    </source>
</evidence>
<evidence type="ECO:0000256" key="4">
    <source>
        <dbReference type="ARBA" id="ARBA00023015"/>
    </source>
</evidence>
<feature type="domain" description="Mediator complex subunit 16 C-terminal" evidence="12">
    <location>
        <begin position="934"/>
        <end position="1096"/>
    </location>
</feature>
<sequence>MDLLMEGGGMNGDAAMQELQGIQDIQGIQGMEGLEGMEGMEGMEGVEGIGGMDDMDGMGGTMALDEVDLFGDPVMDSALAGLPSRSLPSKALLQRLDEMRTRGCCQTIAWSRQGTIASISKDAMSIDLRFIRCNPDTAEWELSEPSSWSPPSPPAPNPPTTISLASTSAPFVHLAWSPTVVPELAVLDAMGRLTLLSFSISSNQPYHTRRWEADAADDLHAVVGCYWLPPGMAPNKQYNIIHGPATKTQSEYKYEYQAYPASGPWHPNLSKSALLCVTTNGALRLFYTQNSSRLEETALELESVTSSDELITHASICSDKNTLLIALATASKQLRIVRVNIQWGLPQVDKQVPPQSLTLAPSLRESHVAVTSWSHHGPSEIDFGVSVSQLSRIEILPSAQISPGPSQPMAPPLVLTVRSYIPQDTSAYHQESQSIIDRWEIVSDQPQSLHPAFEQLGSKNGTTSTPPTMTRLRKLEPIILPKVAVSITTAQFGRVLCFAFSDGTVQYRNRLTMEEIYNEPDTESIMHPLQVGFRYTNDTPCLQVAFSPTNCSFVQLCEDLTVKWNRLHYQMDDPAASLQNADQKPIRVALALALSGTGLSQGFCDILAMARPFAQTPDFASAWVREIVNMLKVAVDYSENAHHEQLAKNTPLQQCLGVISHLSFRGDFKPRSRGGRFAMLALGVRSAFVVITVAVNTPMNMKEKVILMDDPDVVDAVTGCARWGLTLLAWLTDSLFELLEDPELTAMLSGPKRFPELAKYLESKNDVALQLLLCSSTRGFLSALCRRLQQVENLSNRTAQYYETRMQLQQQQQQDTTAGAAASARPPPALFHAYQRMERAISSALVKVSSFDRILSELSTDIQAAYRKTLSGLVAANVKPQAASNLTEQQQKQHNEQFIRNARAHCELDMLLGHNPPPSFREVLVKLFSVTLPAFRTQTDRSKLYFASYDLLDVANNPIALAKRKAAGKYVDVFKRVELIVGPRTAKQTAAGGGGGASPEDGGSGHALLAQGGKSIMANGEESSATTSGNGSGEDNGMASYRAALMGTWTGMGNNNGPQWRRCVRCAAVVGDLYTAKPGYNFVLSQQRKCVCGGNWGTVPRGT</sequence>
<comment type="function">
    <text evidence="9">Component of the Mediator complex, a coactivator involved in the regulated transcription of nearly all RNA polymerase II-dependent genes. Mediator functions as a bridge to convey information from gene-specific regulatory proteins to the basal RNA polymerase II transcription machinery. Mediator is recruited to promoters by direct interactions with regulatory proteins and serves as a scaffold for the assembly of a functional preinitiation complex with RNA polymerase II and the general transcription factors.</text>
</comment>
<evidence type="ECO:0000256" key="8">
    <source>
        <dbReference type="ARBA" id="ARBA00032015"/>
    </source>
</evidence>
<evidence type="ECO:0000259" key="11">
    <source>
        <dbReference type="Pfam" id="PF11635"/>
    </source>
</evidence>